<evidence type="ECO:0000256" key="5">
    <source>
        <dbReference type="SAM" id="SignalP"/>
    </source>
</evidence>
<dbReference type="EMBL" id="CAIIXF020000005">
    <property type="protein sequence ID" value="CAH1783315.1"/>
    <property type="molecule type" value="Genomic_DNA"/>
</dbReference>
<accession>A0A8S4NRM0</accession>
<evidence type="ECO:0000256" key="4">
    <source>
        <dbReference type="SAM" id="Phobius"/>
    </source>
</evidence>
<dbReference type="FunFam" id="3.40.50.2000:FF:000021">
    <property type="entry name" value="UDP-glucuronosyltransferase"/>
    <property type="match status" value="1"/>
</dbReference>
<keyword evidence="4" id="KW-0472">Membrane</keyword>
<dbReference type="Pfam" id="PF00201">
    <property type="entry name" value="UDPGT"/>
    <property type="match status" value="1"/>
</dbReference>
<keyword evidence="2" id="KW-0328">Glycosyltransferase</keyword>
<protein>
    <recommendedName>
        <fullName evidence="8">Glucuronosyltransferase</fullName>
    </recommendedName>
</protein>
<feature type="chain" id="PRO_5035724812" description="Glucuronosyltransferase" evidence="5">
    <location>
        <begin position="24"/>
        <end position="521"/>
    </location>
</feature>
<comment type="caution">
    <text evidence="6">The sequence shown here is derived from an EMBL/GenBank/DDBJ whole genome shotgun (WGS) entry which is preliminary data.</text>
</comment>
<dbReference type="Proteomes" id="UP000749559">
    <property type="component" value="Unassembled WGS sequence"/>
</dbReference>
<dbReference type="InterPro" id="IPR002213">
    <property type="entry name" value="UDP_glucos_trans"/>
</dbReference>
<evidence type="ECO:0000256" key="1">
    <source>
        <dbReference type="ARBA" id="ARBA00009995"/>
    </source>
</evidence>
<feature type="transmembrane region" description="Helical" evidence="4">
    <location>
        <begin position="480"/>
        <end position="503"/>
    </location>
</feature>
<evidence type="ECO:0008006" key="8">
    <source>
        <dbReference type="Google" id="ProtNLM"/>
    </source>
</evidence>
<keyword evidence="4" id="KW-1133">Transmembrane helix</keyword>
<sequence>MATLWKAMILFMLTIANTSMTSAGKILVFPYTSNKCTRPYAMERIAVILAQAGHDVTFLTHDKYETRIQLNNVKEIRHRFPDGAPYDLSEGGVQGLIDTTISQEIEFVFSAFEYFILPVCTALIQDVEIMNGLKQAKYDLMITDTFHTACGGILKEYLQLPTILWSNAGFEFQFEWLVPSTTSFIPLFVTSYTDEMTFTERALNTYYYLLTDYKRQSFLHLKYTLMQENEHVLGLKPSYHDSLTEADILWVNSGFAYMYPRPLMPNVIPVLGLKDKASKPLPKDFEEFINGAGEHGFILLSFGTLPRGLDENRREVLASVFAKLPQRVIWRYGGPLPKSLGNNTLIVSSHPQNDLLGHQKLRVFMTHCGASGSAEAIYNAAPIIGLSLFYDQRQHCTILTKRHNMGITISINDITKQTLSTALEEVLHNPVYKENALKARELMRDQPMNASYTIQYWSEYVMRHRGAKHLRSNAMHNLNFLQYFLIDIALVTLCSVIMVCVIIRHIVKLCLSWYKGIKLKQ</sequence>
<dbReference type="OrthoDB" id="5835829at2759"/>
<keyword evidence="7" id="KW-1185">Reference proteome</keyword>
<dbReference type="InterPro" id="IPR050271">
    <property type="entry name" value="UDP-glycosyltransferase"/>
</dbReference>
<dbReference type="AlphaFoldDB" id="A0A8S4NRM0"/>
<name>A0A8S4NRM0_OWEFU</name>
<dbReference type="PANTHER" id="PTHR48043">
    <property type="entry name" value="EG:EG0003.4 PROTEIN-RELATED"/>
    <property type="match status" value="1"/>
</dbReference>
<evidence type="ECO:0000313" key="7">
    <source>
        <dbReference type="Proteomes" id="UP000749559"/>
    </source>
</evidence>
<keyword evidence="5" id="KW-0732">Signal</keyword>
<feature type="signal peptide" evidence="5">
    <location>
        <begin position="1"/>
        <end position="23"/>
    </location>
</feature>
<proteinExistence type="inferred from homology"/>
<reference evidence="6" key="1">
    <citation type="submission" date="2022-03" db="EMBL/GenBank/DDBJ databases">
        <authorList>
            <person name="Martin C."/>
        </authorList>
    </citation>
    <scope>NUCLEOTIDE SEQUENCE</scope>
</reference>
<gene>
    <name evidence="6" type="ORF">OFUS_LOCUS9662</name>
</gene>
<dbReference type="PANTHER" id="PTHR48043:SF145">
    <property type="entry name" value="FI06409P-RELATED"/>
    <property type="match status" value="1"/>
</dbReference>
<organism evidence="6 7">
    <name type="scientific">Owenia fusiformis</name>
    <name type="common">Polychaete worm</name>
    <dbReference type="NCBI Taxonomy" id="6347"/>
    <lineage>
        <taxon>Eukaryota</taxon>
        <taxon>Metazoa</taxon>
        <taxon>Spiralia</taxon>
        <taxon>Lophotrochozoa</taxon>
        <taxon>Annelida</taxon>
        <taxon>Polychaeta</taxon>
        <taxon>Sedentaria</taxon>
        <taxon>Canalipalpata</taxon>
        <taxon>Sabellida</taxon>
        <taxon>Oweniida</taxon>
        <taxon>Oweniidae</taxon>
        <taxon>Owenia</taxon>
    </lineage>
</organism>
<dbReference type="CDD" id="cd03784">
    <property type="entry name" value="GT1_Gtf-like"/>
    <property type="match status" value="1"/>
</dbReference>
<keyword evidence="4" id="KW-0812">Transmembrane</keyword>
<dbReference type="SUPFAM" id="SSF53756">
    <property type="entry name" value="UDP-Glycosyltransferase/glycogen phosphorylase"/>
    <property type="match status" value="1"/>
</dbReference>
<dbReference type="Gene3D" id="3.40.50.2000">
    <property type="entry name" value="Glycogen Phosphorylase B"/>
    <property type="match status" value="2"/>
</dbReference>
<evidence type="ECO:0000313" key="6">
    <source>
        <dbReference type="EMBL" id="CAH1783315.1"/>
    </source>
</evidence>
<dbReference type="GO" id="GO:0008194">
    <property type="term" value="F:UDP-glycosyltransferase activity"/>
    <property type="evidence" value="ECO:0007669"/>
    <property type="project" value="InterPro"/>
</dbReference>
<keyword evidence="3" id="KW-0808">Transferase</keyword>
<evidence type="ECO:0000256" key="3">
    <source>
        <dbReference type="ARBA" id="ARBA00022679"/>
    </source>
</evidence>
<comment type="similarity">
    <text evidence="1">Belongs to the UDP-glycosyltransferase family.</text>
</comment>
<evidence type="ECO:0000256" key="2">
    <source>
        <dbReference type="ARBA" id="ARBA00022676"/>
    </source>
</evidence>